<keyword evidence="3" id="KW-0732">Signal</keyword>
<comment type="similarity">
    <text evidence="1">Belongs to the leucine-binding protein family.</text>
</comment>
<evidence type="ECO:0000313" key="7">
    <source>
        <dbReference type="Proteomes" id="UP000198921"/>
    </source>
</evidence>
<dbReference type="PANTHER" id="PTHR30483:SF6">
    <property type="entry name" value="PERIPLASMIC BINDING PROTEIN OF ABC TRANSPORTER FOR NATURAL AMINO ACIDS"/>
    <property type="match status" value="1"/>
</dbReference>
<protein>
    <submittedName>
        <fullName evidence="6">Amino acid/amide ABC transporter substrate-binding protein, HAAT family (TC 3.A.1.4.-)</fullName>
    </submittedName>
</protein>
<gene>
    <name evidence="6" type="ORF">SAMN05660209_04121</name>
</gene>
<keyword evidence="4" id="KW-0029">Amino-acid transport</keyword>
<dbReference type="InterPro" id="IPR000709">
    <property type="entry name" value="Leu_Ile_Val-bd"/>
</dbReference>
<dbReference type="STRING" id="1137993.SAMN05660209_04121"/>
<dbReference type="Proteomes" id="UP000198921">
    <property type="component" value="Unassembled WGS sequence"/>
</dbReference>
<dbReference type="InterPro" id="IPR051010">
    <property type="entry name" value="BCAA_transport"/>
</dbReference>
<dbReference type="CDD" id="cd06348">
    <property type="entry name" value="PBP1_ABC_HAAT-like"/>
    <property type="match status" value="1"/>
</dbReference>
<dbReference type="AlphaFoldDB" id="A0A1H3NYA9"/>
<evidence type="ECO:0000256" key="3">
    <source>
        <dbReference type="ARBA" id="ARBA00022729"/>
    </source>
</evidence>
<sequence length="399" mass="41064">MHNQGRDMRVPLSTAAAAAAAVLLLASCGSGDGGDSGAAASGELSGEGSGDSCTIEAEVPIGAVLSLTGAAASYGESQQRGLDLAAAQLAEKGGVTYDLRIEDDQTDPRQGITLFDQFVSDGVSLIIGPTLSNAAVQADPIAQEAGVPVLGISNTAAGVTEIGDYVFRNSLTEQAVIPQTIATATEEYGLQDVVVMYSNDDAFTESGYEAFAAALEEQGVTVSETITFSKADTDFRALLTQAQQSDPDALVVSALIEAAIPLVTQARELGIDVPIIGGNGFNNPRLMADAGQAAEGVVVGAAWNSASDNPENAAFLADFAAEYDSQPDQFAAQAYAGLMLVDQAVRANCAADRESIKQALGELENVPTVLGEFSIDENRDAVHPAVVQIVQNGTFAVLE</sequence>
<dbReference type="GO" id="GO:0006865">
    <property type="term" value="P:amino acid transport"/>
    <property type="evidence" value="ECO:0007669"/>
    <property type="project" value="UniProtKB-KW"/>
</dbReference>
<dbReference type="PROSITE" id="PS51257">
    <property type="entry name" value="PROKAR_LIPOPROTEIN"/>
    <property type="match status" value="1"/>
</dbReference>
<organism evidence="6 7">
    <name type="scientific">Geodermatophilus africanus</name>
    <dbReference type="NCBI Taxonomy" id="1137993"/>
    <lineage>
        <taxon>Bacteria</taxon>
        <taxon>Bacillati</taxon>
        <taxon>Actinomycetota</taxon>
        <taxon>Actinomycetes</taxon>
        <taxon>Geodermatophilales</taxon>
        <taxon>Geodermatophilaceae</taxon>
        <taxon>Geodermatophilus</taxon>
    </lineage>
</organism>
<dbReference type="PANTHER" id="PTHR30483">
    <property type="entry name" value="LEUCINE-SPECIFIC-BINDING PROTEIN"/>
    <property type="match status" value="1"/>
</dbReference>
<dbReference type="Gene3D" id="3.40.50.2300">
    <property type="match status" value="2"/>
</dbReference>
<keyword evidence="2" id="KW-0813">Transport</keyword>
<accession>A0A1H3NYA9</accession>
<dbReference type="PRINTS" id="PR00337">
    <property type="entry name" value="LEUILEVALBP"/>
</dbReference>
<name>A0A1H3NYA9_9ACTN</name>
<dbReference type="EMBL" id="FNOT01000014">
    <property type="protein sequence ID" value="SDY93700.1"/>
    <property type="molecule type" value="Genomic_DNA"/>
</dbReference>
<dbReference type="InterPro" id="IPR028082">
    <property type="entry name" value="Peripla_BP_I"/>
</dbReference>
<evidence type="ECO:0000313" key="6">
    <source>
        <dbReference type="EMBL" id="SDY93700.1"/>
    </source>
</evidence>
<reference evidence="7" key="1">
    <citation type="submission" date="2016-10" db="EMBL/GenBank/DDBJ databases">
        <authorList>
            <person name="Varghese N."/>
            <person name="Submissions S."/>
        </authorList>
    </citation>
    <scope>NUCLEOTIDE SEQUENCE [LARGE SCALE GENOMIC DNA]</scope>
    <source>
        <strain evidence="7">DSM 45422</strain>
    </source>
</reference>
<evidence type="ECO:0000256" key="4">
    <source>
        <dbReference type="ARBA" id="ARBA00022970"/>
    </source>
</evidence>
<proteinExistence type="inferred from homology"/>
<keyword evidence="7" id="KW-1185">Reference proteome</keyword>
<dbReference type="Pfam" id="PF13458">
    <property type="entry name" value="Peripla_BP_6"/>
    <property type="match status" value="1"/>
</dbReference>
<evidence type="ECO:0000256" key="1">
    <source>
        <dbReference type="ARBA" id="ARBA00010062"/>
    </source>
</evidence>
<evidence type="ECO:0000259" key="5">
    <source>
        <dbReference type="Pfam" id="PF13458"/>
    </source>
</evidence>
<evidence type="ECO:0000256" key="2">
    <source>
        <dbReference type="ARBA" id="ARBA00022448"/>
    </source>
</evidence>
<dbReference type="InterPro" id="IPR028081">
    <property type="entry name" value="Leu-bd"/>
</dbReference>
<dbReference type="SUPFAM" id="SSF53822">
    <property type="entry name" value="Periplasmic binding protein-like I"/>
    <property type="match status" value="1"/>
</dbReference>
<feature type="domain" description="Leucine-binding protein" evidence="5">
    <location>
        <begin position="58"/>
        <end position="392"/>
    </location>
</feature>